<evidence type="ECO:0000313" key="1">
    <source>
        <dbReference type="Proteomes" id="UP000827889"/>
    </source>
</evidence>
<proteinExistence type="predicted"/>
<keyword evidence="1" id="KW-1185">Reference proteome</keyword>
<dbReference type="GeneID" id="115727319"/>
<dbReference type="RefSeq" id="XP_048133987.1">
    <property type="nucleotide sequence ID" value="XM_048278030.1"/>
</dbReference>
<accession>A0ABM3HBK5</accession>
<reference evidence="2" key="1">
    <citation type="submission" date="2025-08" db="UniProtKB">
        <authorList>
            <consortium name="RefSeq"/>
        </authorList>
    </citation>
    <scope>IDENTIFICATION</scope>
    <source>
        <tissue evidence="2">Leaf</tissue>
    </source>
</reference>
<evidence type="ECO:0000313" key="2">
    <source>
        <dbReference type="RefSeq" id="XP_048133987.1"/>
    </source>
</evidence>
<sequence length="102" mass="11856">MQWRNQQHSLLTRDRQLKELAFVASTSSLLKFGTSWFHQLSGKINSARNASALPVIRAESNTTKYFPDAKFYKIEAILRPWRILQASSLSSWSKFPTFFLFL</sequence>
<protein>
    <submittedName>
        <fullName evidence="2">Uncharacterized protein LOC115727319</fullName>
    </submittedName>
</protein>
<dbReference type="Proteomes" id="UP000827889">
    <property type="component" value="Chromosome 4"/>
</dbReference>
<organism evidence="1 2">
    <name type="scientific">Rhodamnia argentea</name>
    <dbReference type="NCBI Taxonomy" id="178133"/>
    <lineage>
        <taxon>Eukaryota</taxon>
        <taxon>Viridiplantae</taxon>
        <taxon>Streptophyta</taxon>
        <taxon>Embryophyta</taxon>
        <taxon>Tracheophyta</taxon>
        <taxon>Spermatophyta</taxon>
        <taxon>Magnoliopsida</taxon>
        <taxon>eudicotyledons</taxon>
        <taxon>Gunneridae</taxon>
        <taxon>Pentapetalae</taxon>
        <taxon>rosids</taxon>
        <taxon>malvids</taxon>
        <taxon>Myrtales</taxon>
        <taxon>Myrtaceae</taxon>
        <taxon>Myrtoideae</taxon>
        <taxon>Myrteae</taxon>
        <taxon>Australasian group</taxon>
        <taxon>Rhodamnia</taxon>
    </lineage>
</organism>
<gene>
    <name evidence="2" type="primary">LOC115727319</name>
</gene>
<name>A0ABM3HBK5_9MYRT</name>